<dbReference type="InterPro" id="IPR050955">
    <property type="entry name" value="Plant_Biomass_Hydrol_Est"/>
</dbReference>
<dbReference type="RefSeq" id="WP_256765090.1">
    <property type="nucleotide sequence ID" value="NZ_JANIGO010000004.1"/>
</dbReference>
<dbReference type="EMBL" id="JANIGO010000004">
    <property type="protein sequence ID" value="MCQ8897292.1"/>
    <property type="molecule type" value="Genomic_DNA"/>
</dbReference>
<evidence type="ECO:0000313" key="4">
    <source>
        <dbReference type="Proteomes" id="UP001204142"/>
    </source>
</evidence>
<comment type="caution">
    <text evidence="3">The sequence shown here is derived from an EMBL/GenBank/DDBJ whole genome shotgun (WGS) entry which is preliminary data.</text>
</comment>
<evidence type="ECO:0000256" key="1">
    <source>
        <dbReference type="ARBA" id="ARBA00022729"/>
    </source>
</evidence>
<dbReference type="InterPro" id="IPR029058">
    <property type="entry name" value="AB_hydrolase_fold"/>
</dbReference>
<dbReference type="Proteomes" id="UP001204142">
    <property type="component" value="Unassembled WGS sequence"/>
</dbReference>
<keyword evidence="4" id="KW-1185">Reference proteome</keyword>
<dbReference type="SUPFAM" id="SSF53474">
    <property type="entry name" value="alpha/beta-Hydrolases"/>
    <property type="match status" value="1"/>
</dbReference>
<evidence type="ECO:0000313" key="3">
    <source>
        <dbReference type="EMBL" id="MCQ8897292.1"/>
    </source>
</evidence>
<protein>
    <submittedName>
        <fullName evidence="3">Alpha/beta hydrolase-fold protein</fullName>
    </submittedName>
</protein>
<name>A0ABT1WKB6_9BURK</name>
<reference evidence="3 4" key="1">
    <citation type="submission" date="2022-07" db="EMBL/GenBank/DDBJ databases">
        <authorList>
            <person name="Xamxidin M."/>
            <person name="Wu M."/>
        </authorList>
    </citation>
    <scope>NUCLEOTIDE SEQUENCE [LARGE SCALE GENOMIC DNA]</scope>
    <source>
        <strain evidence="3 4">NBRC 111650</strain>
    </source>
</reference>
<accession>A0ABT1WKB6</accession>
<organism evidence="3 4">
    <name type="scientific">Limnobacter humi</name>
    <dbReference type="NCBI Taxonomy" id="1778671"/>
    <lineage>
        <taxon>Bacteria</taxon>
        <taxon>Pseudomonadati</taxon>
        <taxon>Pseudomonadota</taxon>
        <taxon>Betaproteobacteria</taxon>
        <taxon>Burkholderiales</taxon>
        <taxon>Burkholderiaceae</taxon>
        <taxon>Limnobacter</taxon>
    </lineage>
</organism>
<dbReference type="Gene3D" id="3.40.50.1820">
    <property type="entry name" value="alpha/beta hydrolase"/>
    <property type="match status" value="1"/>
</dbReference>
<evidence type="ECO:0000256" key="2">
    <source>
        <dbReference type="ARBA" id="ARBA00022801"/>
    </source>
</evidence>
<sequence>MQFQPIADRLVRLAACACWLFLWPLQSVHADVLEVNGQKRTFTLVKPNANKPAPLVMVLHGNTQQGADLMERSSWPELARREGFAVVFPDGLNGSWADGRYPAERAGTVPPTGTDDRAFLLALTDHLMLRGIADPRRVYLAGVSNGGAMALTLACSDPQRFTAVASVIMLMTQGLLDTCTDLQPNPPLPMLFMNGTEDPLVSFTGGQGRAGRAVRGAWSFEETLGFWRSFNGCQDGDARVVQLPNKDTRDASTVTRVESNCPNGTDVLAYRVNGGGHRTPGRSPDARFPKLVDKVLGPQNHDIDGPEEIWAFFQRFSLVR</sequence>
<proteinExistence type="predicted"/>
<gene>
    <name evidence="3" type="ORF">NQT62_12700</name>
</gene>
<dbReference type="Pfam" id="PF10503">
    <property type="entry name" value="Esterase_PHB"/>
    <property type="match status" value="1"/>
</dbReference>
<keyword evidence="1" id="KW-0732">Signal</keyword>
<dbReference type="InterPro" id="IPR010126">
    <property type="entry name" value="Esterase_phb"/>
</dbReference>
<dbReference type="PANTHER" id="PTHR43037">
    <property type="entry name" value="UNNAMED PRODUCT-RELATED"/>
    <property type="match status" value="1"/>
</dbReference>
<dbReference type="GO" id="GO:0016787">
    <property type="term" value="F:hydrolase activity"/>
    <property type="evidence" value="ECO:0007669"/>
    <property type="project" value="UniProtKB-KW"/>
</dbReference>
<dbReference type="PANTHER" id="PTHR43037:SF1">
    <property type="entry name" value="BLL1128 PROTEIN"/>
    <property type="match status" value="1"/>
</dbReference>
<keyword evidence="2 3" id="KW-0378">Hydrolase</keyword>